<evidence type="ECO:0000256" key="2">
    <source>
        <dbReference type="ARBA" id="ARBA00022722"/>
    </source>
</evidence>
<keyword evidence="2" id="KW-0540">Nuclease</keyword>
<keyword evidence="4" id="KW-0378">Hydrolase</keyword>
<evidence type="ECO:0000256" key="5">
    <source>
        <dbReference type="ARBA" id="ARBA00022839"/>
    </source>
</evidence>
<evidence type="ECO:0000313" key="7">
    <source>
        <dbReference type="EMBL" id="VDN56220.1"/>
    </source>
</evidence>
<dbReference type="STRING" id="318479.A0A0N4U4U8"/>
<dbReference type="PANTHER" id="PTHR13058">
    <property type="entry name" value="THREE PRIME REPAIR EXONUCLEASE 1, 2"/>
    <property type="match status" value="1"/>
</dbReference>
<dbReference type="PANTHER" id="PTHR13058:SF19">
    <property type="entry name" value="LD40940P"/>
    <property type="match status" value="1"/>
</dbReference>
<dbReference type="EMBL" id="UYYG01001154">
    <property type="protein sequence ID" value="VDN56220.1"/>
    <property type="molecule type" value="Genomic_DNA"/>
</dbReference>
<name>A0A0N4U4U8_DRAME</name>
<keyword evidence="6" id="KW-0460">Magnesium</keyword>
<reference evidence="7 9" key="2">
    <citation type="submission" date="2018-11" db="EMBL/GenBank/DDBJ databases">
        <authorList>
            <consortium name="Pathogen Informatics"/>
        </authorList>
    </citation>
    <scope>NUCLEOTIDE SEQUENCE [LARGE SCALE GENOMIC DNA]</scope>
</reference>
<comment type="cofactor">
    <cofactor evidence="1">
        <name>Mg(2+)</name>
        <dbReference type="ChEBI" id="CHEBI:18420"/>
    </cofactor>
</comment>
<dbReference type="GO" id="GO:0005737">
    <property type="term" value="C:cytoplasm"/>
    <property type="evidence" value="ECO:0007669"/>
    <property type="project" value="TreeGrafter"/>
</dbReference>
<dbReference type="GO" id="GO:0006308">
    <property type="term" value="P:DNA catabolic process"/>
    <property type="evidence" value="ECO:0007669"/>
    <property type="project" value="TreeGrafter"/>
</dbReference>
<keyword evidence="5" id="KW-0269">Exonuclease</keyword>
<keyword evidence="9" id="KW-1185">Reference proteome</keyword>
<keyword evidence="3" id="KW-0479">Metal-binding</keyword>
<dbReference type="InterPro" id="IPR012337">
    <property type="entry name" value="RNaseH-like_sf"/>
</dbReference>
<evidence type="ECO:0000256" key="4">
    <source>
        <dbReference type="ARBA" id="ARBA00022801"/>
    </source>
</evidence>
<evidence type="ECO:0000313" key="8">
    <source>
        <dbReference type="Proteomes" id="UP000038040"/>
    </source>
</evidence>
<dbReference type="Gene3D" id="3.30.420.10">
    <property type="entry name" value="Ribonuclease H-like superfamily/Ribonuclease H"/>
    <property type="match status" value="1"/>
</dbReference>
<evidence type="ECO:0000256" key="1">
    <source>
        <dbReference type="ARBA" id="ARBA00001946"/>
    </source>
</evidence>
<organism evidence="8 10">
    <name type="scientific">Dracunculus medinensis</name>
    <name type="common">Guinea worm</name>
    <dbReference type="NCBI Taxonomy" id="318479"/>
    <lineage>
        <taxon>Eukaryota</taxon>
        <taxon>Metazoa</taxon>
        <taxon>Ecdysozoa</taxon>
        <taxon>Nematoda</taxon>
        <taxon>Chromadorea</taxon>
        <taxon>Rhabditida</taxon>
        <taxon>Spirurina</taxon>
        <taxon>Dracunculoidea</taxon>
        <taxon>Dracunculidae</taxon>
        <taxon>Dracunculus</taxon>
    </lineage>
</organism>
<dbReference type="GO" id="GO:0003676">
    <property type="term" value="F:nucleic acid binding"/>
    <property type="evidence" value="ECO:0007669"/>
    <property type="project" value="InterPro"/>
</dbReference>
<protein>
    <submittedName>
        <fullName evidence="10">Exonuclease domain-containing protein</fullName>
    </submittedName>
</protein>
<dbReference type="GO" id="GO:0008296">
    <property type="term" value="F:3'-5'-DNA exonuclease activity"/>
    <property type="evidence" value="ECO:0007669"/>
    <property type="project" value="TreeGrafter"/>
</dbReference>
<dbReference type="SUPFAM" id="SSF53098">
    <property type="entry name" value="Ribonuclease H-like"/>
    <property type="match status" value="1"/>
</dbReference>
<dbReference type="InterPro" id="IPR040393">
    <property type="entry name" value="TREX1/2"/>
</dbReference>
<dbReference type="Proteomes" id="UP000274756">
    <property type="component" value="Unassembled WGS sequence"/>
</dbReference>
<dbReference type="AlphaFoldDB" id="A0A0N4U4U8"/>
<proteinExistence type="predicted"/>
<evidence type="ECO:0000256" key="3">
    <source>
        <dbReference type="ARBA" id="ARBA00022723"/>
    </source>
</evidence>
<dbReference type="GO" id="GO:0046872">
    <property type="term" value="F:metal ion binding"/>
    <property type="evidence" value="ECO:0007669"/>
    <property type="project" value="UniProtKB-KW"/>
</dbReference>
<dbReference type="WBParaSite" id="DME_0000183301-mRNA-1">
    <property type="protein sequence ID" value="DME_0000183301-mRNA-1"/>
    <property type="gene ID" value="DME_0000183301"/>
</dbReference>
<dbReference type="OrthoDB" id="10250935at2759"/>
<gene>
    <name evidence="7" type="ORF">DME_LOCUS6193</name>
</gene>
<dbReference type="InterPro" id="IPR036397">
    <property type="entry name" value="RNaseH_sf"/>
</dbReference>
<evidence type="ECO:0000313" key="9">
    <source>
        <dbReference type="Proteomes" id="UP000274756"/>
    </source>
</evidence>
<dbReference type="Proteomes" id="UP000038040">
    <property type="component" value="Unplaced"/>
</dbReference>
<evidence type="ECO:0000313" key="10">
    <source>
        <dbReference type="WBParaSite" id="DME_0000183301-mRNA-1"/>
    </source>
</evidence>
<reference evidence="10" key="1">
    <citation type="submission" date="2017-02" db="UniProtKB">
        <authorList>
            <consortium name="WormBaseParasite"/>
        </authorList>
    </citation>
    <scope>IDENTIFICATION</scope>
</reference>
<accession>A0A0N4U4U8</accession>
<evidence type="ECO:0000256" key="6">
    <source>
        <dbReference type="ARBA" id="ARBA00022842"/>
    </source>
</evidence>
<sequence>MQKFAIVLFDIKILILVFKYSRKDLEDKNSFALEWIGIKNFLDHLPKPLCIIAHNGSKFDFRVLHAELERCDLLKMSPIPNSVYFLDSYLMFVDLDKKFHDECRFFTQLVDWNSLMAFSSTQPLEFNDMDMVYSSPSECCSDVNLIDECSVGSNAGDEDNSDEEIRCVEIRKTRNPTCGTSLSNTTRSKEGKWIFNGHSSFQYFHERGVFKLDEMYKQITGREFDAHYAHSDCEALLQICLAYGEDFLKYADKYAFRCPF</sequence>